<evidence type="ECO:0000313" key="2">
    <source>
        <dbReference type="Ensembl" id="ENSSAUP00010012987.1"/>
    </source>
</evidence>
<evidence type="ECO:0000256" key="1">
    <source>
        <dbReference type="SAM" id="MobiDB-lite"/>
    </source>
</evidence>
<keyword evidence="3" id="KW-1185">Reference proteome</keyword>
<feature type="region of interest" description="Disordered" evidence="1">
    <location>
        <begin position="413"/>
        <end position="458"/>
    </location>
</feature>
<dbReference type="GO" id="GO:0071011">
    <property type="term" value="C:precatalytic spliceosome"/>
    <property type="evidence" value="ECO:0007669"/>
    <property type="project" value="TreeGrafter"/>
</dbReference>
<proteinExistence type="predicted"/>
<dbReference type="OrthoDB" id="5877502at2759"/>
<dbReference type="FunCoup" id="A0A671UGR8">
    <property type="interactions" value="14"/>
</dbReference>
<feature type="compositionally biased region" description="Gly residues" evidence="1">
    <location>
        <begin position="251"/>
        <end position="312"/>
    </location>
</feature>
<gene>
    <name evidence="2" type="primary">si:ch211-197h24.6</name>
</gene>
<feature type="region of interest" description="Disordered" evidence="1">
    <location>
        <begin position="1"/>
        <end position="32"/>
    </location>
</feature>
<feature type="region of interest" description="Disordered" evidence="1">
    <location>
        <begin position="231"/>
        <end position="345"/>
    </location>
</feature>
<protein>
    <submittedName>
        <fullName evidence="2">Si:ch211-197h24.6</fullName>
    </submittedName>
</protein>
<dbReference type="AlphaFoldDB" id="A0A671UGR8"/>
<dbReference type="GO" id="GO:0003727">
    <property type="term" value="F:single-stranded RNA binding"/>
    <property type="evidence" value="ECO:0007669"/>
    <property type="project" value="TreeGrafter"/>
</dbReference>
<dbReference type="GeneTree" id="ENSGT00740000115874"/>
<dbReference type="OMA" id="MEAQPGN"/>
<reference evidence="2" key="1">
    <citation type="submission" date="2021-04" db="EMBL/GenBank/DDBJ databases">
        <authorList>
            <consortium name="Wellcome Sanger Institute Data Sharing"/>
        </authorList>
    </citation>
    <scope>NUCLEOTIDE SEQUENCE [LARGE SCALE GENOMIC DNA]</scope>
</reference>
<sequence>MEAQAPVNQTPPKNGPQMNQKKNLKRKQQRQHSADIVFSKGASIQTMPCLGKLLKEVTECIIGLQYVWEYRSPSKSVPPHYQCKLCAVSRLQHDMLAHVKGWKHCFRYLKKVHPDKVSYEEEAAVKDPAVRKAIKEVAAEVANTEGRGQLKVILKEPYDVPAFKGLRSAAPKIKPPPPPGMGLKGPPPFGPRFSDPRFPGEYPPQGGPLSDYQVAEFQDPGFGGYPGRQDFHDSGMDQRPFPDGMGHRPGGDGFGPGGGRDGFGPGGGRDGFGPGGGRDGFGPAGGRDGFGPAGGRDGFGPAGGRDGFGPAGGRDSFGRSGLLDESPSRMYPDKYRPNPMGSGLMNRPMDKPLERPGLMGAAPESGSLPNTLLTYLDTFRIENEGDAQLVLKVTQKLTDVLMEYRLRSVSTGSSLSSLSMSSTSFSSTPSRLPSSTDRFSSGLSGPSRFSSGPQRYYK</sequence>
<dbReference type="Proteomes" id="UP000472265">
    <property type="component" value="Chromosome 17"/>
</dbReference>
<reference evidence="2" key="3">
    <citation type="submission" date="2025-09" db="UniProtKB">
        <authorList>
            <consortium name="Ensembl"/>
        </authorList>
    </citation>
    <scope>IDENTIFICATION</scope>
</reference>
<feature type="compositionally biased region" description="Polar residues" evidence="1">
    <location>
        <begin position="1"/>
        <end position="18"/>
    </location>
</feature>
<dbReference type="InParanoid" id="A0A671UGR8"/>
<dbReference type="PANTHER" id="PTHR45762">
    <property type="entry name" value="ZINC FINGER RNA-BINDING PROTEIN"/>
    <property type="match status" value="1"/>
</dbReference>
<dbReference type="PANTHER" id="PTHR45762:SF14">
    <property type="entry name" value="SI:CH211-197H24.6"/>
    <property type="match status" value="1"/>
</dbReference>
<reference evidence="2" key="2">
    <citation type="submission" date="2025-08" db="UniProtKB">
        <authorList>
            <consortium name="Ensembl"/>
        </authorList>
    </citation>
    <scope>IDENTIFICATION</scope>
</reference>
<organism evidence="2 3">
    <name type="scientific">Sparus aurata</name>
    <name type="common">Gilthead sea bream</name>
    <dbReference type="NCBI Taxonomy" id="8175"/>
    <lineage>
        <taxon>Eukaryota</taxon>
        <taxon>Metazoa</taxon>
        <taxon>Chordata</taxon>
        <taxon>Craniata</taxon>
        <taxon>Vertebrata</taxon>
        <taxon>Euteleostomi</taxon>
        <taxon>Actinopterygii</taxon>
        <taxon>Neopterygii</taxon>
        <taxon>Teleostei</taxon>
        <taxon>Neoteleostei</taxon>
        <taxon>Acanthomorphata</taxon>
        <taxon>Eupercaria</taxon>
        <taxon>Spariformes</taxon>
        <taxon>Sparidae</taxon>
        <taxon>Sparus</taxon>
    </lineage>
</organism>
<accession>A0A671UGR8</accession>
<name>A0A671UGR8_SPAAU</name>
<dbReference type="Ensembl" id="ENSSAUT00010013807.1">
    <property type="protein sequence ID" value="ENSSAUP00010012987.1"/>
    <property type="gene ID" value="ENSSAUG00010006195.1"/>
</dbReference>
<evidence type="ECO:0000313" key="3">
    <source>
        <dbReference type="Proteomes" id="UP000472265"/>
    </source>
</evidence>
<dbReference type="GO" id="GO:0003725">
    <property type="term" value="F:double-stranded RNA binding"/>
    <property type="evidence" value="ECO:0007669"/>
    <property type="project" value="TreeGrafter"/>
</dbReference>